<dbReference type="OrthoDB" id="416454at2759"/>
<organism evidence="2 3">
    <name type="scientific">Orchesella cincta</name>
    <name type="common">Springtail</name>
    <name type="synonym">Podura cincta</name>
    <dbReference type="NCBI Taxonomy" id="48709"/>
    <lineage>
        <taxon>Eukaryota</taxon>
        <taxon>Metazoa</taxon>
        <taxon>Ecdysozoa</taxon>
        <taxon>Arthropoda</taxon>
        <taxon>Hexapoda</taxon>
        <taxon>Collembola</taxon>
        <taxon>Entomobryomorpha</taxon>
        <taxon>Entomobryoidea</taxon>
        <taxon>Orchesellidae</taxon>
        <taxon>Orchesellinae</taxon>
        <taxon>Orchesella</taxon>
    </lineage>
</organism>
<dbReference type="InterPro" id="IPR043502">
    <property type="entry name" value="DNA/RNA_pol_sf"/>
</dbReference>
<dbReference type="Proteomes" id="UP000094527">
    <property type="component" value="Unassembled WGS sequence"/>
</dbReference>
<keyword evidence="2" id="KW-0548">Nucleotidyltransferase</keyword>
<dbReference type="InterPro" id="IPR000477">
    <property type="entry name" value="RT_dom"/>
</dbReference>
<dbReference type="PANTHER" id="PTHR33332">
    <property type="entry name" value="REVERSE TRANSCRIPTASE DOMAIN-CONTAINING PROTEIN"/>
    <property type="match status" value="1"/>
</dbReference>
<accession>A0A1D2MHK5</accession>
<dbReference type="PROSITE" id="PS50878">
    <property type="entry name" value="RT_POL"/>
    <property type="match status" value="1"/>
</dbReference>
<dbReference type="GO" id="GO:0003964">
    <property type="term" value="F:RNA-directed DNA polymerase activity"/>
    <property type="evidence" value="ECO:0007669"/>
    <property type="project" value="UniProtKB-KW"/>
</dbReference>
<dbReference type="AlphaFoldDB" id="A0A1D2MHK5"/>
<protein>
    <submittedName>
        <fullName evidence="2">Putative RNA-directed DNA polymerase from transposon BS</fullName>
    </submittedName>
</protein>
<proteinExistence type="predicted"/>
<dbReference type="OMA" id="YNIDDEW"/>
<dbReference type="EMBL" id="LJIJ01001216">
    <property type="protein sequence ID" value="ODM92487.1"/>
    <property type="molecule type" value="Genomic_DNA"/>
</dbReference>
<comment type="caution">
    <text evidence="2">The sequence shown here is derived from an EMBL/GenBank/DDBJ whole genome shotgun (WGS) entry which is preliminary data.</text>
</comment>
<feature type="domain" description="Reverse transcriptase" evidence="1">
    <location>
        <begin position="116"/>
        <end position="366"/>
    </location>
</feature>
<evidence type="ECO:0000313" key="2">
    <source>
        <dbReference type="EMBL" id="ODM92487.1"/>
    </source>
</evidence>
<dbReference type="Pfam" id="PF00078">
    <property type="entry name" value="RVT_1"/>
    <property type="match status" value="1"/>
</dbReference>
<evidence type="ECO:0000313" key="3">
    <source>
        <dbReference type="Proteomes" id="UP000094527"/>
    </source>
</evidence>
<dbReference type="SUPFAM" id="SSF56672">
    <property type="entry name" value="DNA/RNA polymerases"/>
    <property type="match status" value="1"/>
</dbReference>
<keyword evidence="2" id="KW-0695">RNA-directed DNA polymerase</keyword>
<keyword evidence="2" id="KW-0808">Transferase</keyword>
<keyword evidence="3" id="KW-1185">Reference proteome</keyword>
<dbReference type="STRING" id="48709.A0A1D2MHK5"/>
<name>A0A1D2MHK5_ORCCI</name>
<reference evidence="2 3" key="1">
    <citation type="journal article" date="2016" name="Genome Biol. Evol.">
        <title>Gene Family Evolution Reflects Adaptation to Soil Environmental Stressors in the Genome of the Collembolan Orchesella cincta.</title>
        <authorList>
            <person name="Faddeeva-Vakhrusheva A."/>
            <person name="Derks M.F."/>
            <person name="Anvar S.Y."/>
            <person name="Agamennone V."/>
            <person name="Suring W."/>
            <person name="Smit S."/>
            <person name="van Straalen N.M."/>
            <person name="Roelofs D."/>
        </authorList>
    </citation>
    <scope>NUCLEOTIDE SEQUENCE [LARGE SCALE GENOMIC DNA]</scope>
    <source>
        <tissue evidence="2">Mixed pool</tissue>
    </source>
</reference>
<sequence length="383" mass="43936">MGVWDGLKSLGILNYENQMTKIEFSPNQINEHFINIASMYNKSFTTSLPEKIAEITTSSERFTLQNITPDEVMKIWRTMKKRTKTHPDPTGISNKMISLILPNPNVAEAITQLINESFELSHVPKLLKTSRVVPVPKSKQVQSLSDVRPITVSPVIAKIKEKAAYIQLNEHVTYHNLLWPLQFGFRKGYSTVHAHITVTDYMYKCISENKICVLLAIDMCKAFDMLKSDIVIHKLPWYNIDDEWLTSYLKHRHQYVRIANNDSDIMEIKQGSPQGSCLSSLIFLLMINDLPFCIHNGKLVIFADDSNLLNTGDPDKIPELTQKIEKDLQDIIEWTNRNHMAINLKKTQMIIIAKPEIRRNLQNLNIQCGDIKISAVKSMNFLD</sequence>
<gene>
    <name evidence="2" type="ORF">Ocin01_14195</name>
</gene>
<dbReference type="CDD" id="cd01650">
    <property type="entry name" value="RT_nLTR_like"/>
    <property type="match status" value="1"/>
</dbReference>
<evidence type="ECO:0000259" key="1">
    <source>
        <dbReference type="PROSITE" id="PS50878"/>
    </source>
</evidence>